<feature type="region of interest" description="Disordered" evidence="1">
    <location>
        <begin position="37"/>
        <end position="59"/>
    </location>
</feature>
<evidence type="ECO:0000313" key="2">
    <source>
        <dbReference type="EMBL" id="CAI8596359.1"/>
    </source>
</evidence>
<keyword evidence="3" id="KW-1185">Reference proteome</keyword>
<sequence>MADQPVTRANLEEITTAFTAALTALTEQMTNLVNQVNNNNRNQRKDKGREQIRVPRGGNNHRAFIAENSSSEEEESYEEEVVDHGKRHHHVYRVKANIPLLYGTMEVEEFLDWQIDADKFFDVMDVS</sequence>
<proteinExistence type="predicted"/>
<accession>A0AAV0ZF97</accession>
<protein>
    <submittedName>
        <fullName evidence="2">Uncharacterized protein</fullName>
    </submittedName>
</protein>
<reference evidence="2 3" key="1">
    <citation type="submission" date="2023-01" db="EMBL/GenBank/DDBJ databases">
        <authorList>
            <person name="Kreplak J."/>
        </authorList>
    </citation>
    <scope>NUCLEOTIDE SEQUENCE [LARGE SCALE GENOMIC DNA]</scope>
</reference>
<name>A0AAV0ZF97_VICFA</name>
<feature type="compositionally biased region" description="Basic and acidic residues" evidence="1">
    <location>
        <begin position="43"/>
        <end position="53"/>
    </location>
</feature>
<evidence type="ECO:0000313" key="3">
    <source>
        <dbReference type="Proteomes" id="UP001157006"/>
    </source>
</evidence>
<dbReference type="AlphaFoldDB" id="A0AAV0ZF97"/>
<feature type="compositionally biased region" description="Acidic residues" evidence="1">
    <location>
        <begin position="70"/>
        <end position="81"/>
    </location>
</feature>
<organism evidence="2 3">
    <name type="scientific">Vicia faba</name>
    <name type="common">Broad bean</name>
    <name type="synonym">Faba vulgaris</name>
    <dbReference type="NCBI Taxonomy" id="3906"/>
    <lineage>
        <taxon>Eukaryota</taxon>
        <taxon>Viridiplantae</taxon>
        <taxon>Streptophyta</taxon>
        <taxon>Embryophyta</taxon>
        <taxon>Tracheophyta</taxon>
        <taxon>Spermatophyta</taxon>
        <taxon>Magnoliopsida</taxon>
        <taxon>eudicotyledons</taxon>
        <taxon>Gunneridae</taxon>
        <taxon>Pentapetalae</taxon>
        <taxon>rosids</taxon>
        <taxon>fabids</taxon>
        <taxon>Fabales</taxon>
        <taxon>Fabaceae</taxon>
        <taxon>Papilionoideae</taxon>
        <taxon>50 kb inversion clade</taxon>
        <taxon>NPAAA clade</taxon>
        <taxon>Hologalegina</taxon>
        <taxon>IRL clade</taxon>
        <taxon>Fabeae</taxon>
        <taxon>Vicia</taxon>
    </lineage>
</organism>
<dbReference type="Proteomes" id="UP001157006">
    <property type="component" value="Chromosome 2"/>
</dbReference>
<evidence type="ECO:0000256" key="1">
    <source>
        <dbReference type="SAM" id="MobiDB-lite"/>
    </source>
</evidence>
<gene>
    <name evidence="2" type="ORF">VFH_II031600</name>
</gene>
<dbReference type="EMBL" id="OX451737">
    <property type="protein sequence ID" value="CAI8596359.1"/>
    <property type="molecule type" value="Genomic_DNA"/>
</dbReference>
<feature type="region of interest" description="Disordered" evidence="1">
    <location>
        <begin position="67"/>
        <end position="86"/>
    </location>
</feature>